<name>A0ACD4CYP1_9HYPH</name>
<accession>A0ACD4CYP1</accession>
<gene>
    <name evidence="1" type="ORF">N8E88_11915</name>
</gene>
<evidence type="ECO:0000313" key="2">
    <source>
        <dbReference type="Proteomes" id="UP001061991"/>
    </source>
</evidence>
<keyword evidence="1" id="KW-0614">Plasmid</keyword>
<geneLocation type="plasmid" evidence="1 2">
    <name>p_unnamed1</name>
</geneLocation>
<protein>
    <submittedName>
        <fullName evidence="1">EAL domain-containing protein</fullName>
    </submittedName>
</protein>
<dbReference type="EMBL" id="CP104972">
    <property type="protein sequence ID" value="UXN58681.1"/>
    <property type="molecule type" value="Genomic_DNA"/>
</dbReference>
<organism evidence="1 2">
    <name type="scientific">Phyllobacterium zundukense</name>
    <dbReference type="NCBI Taxonomy" id="1867719"/>
    <lineage>
        <taxon>Bacteria</taxon>
        <taxon>Pseudomonadati</taxon>
        <taxon>Pseudomonadota</taxon>
        <taxon>Alphaproteobacteria</taxon>
        <taxon>Hyphomicrobiales</taxon>
        <taxon>Phyllobacteriaceae</taxon>
        <taxon>Phyllobacterium</taxon>
    </lineage>
</organism>
<proteinExistence type="predicted"/>
<reference evidence="1" key="1">
    <citation type="submission" date="2022-09" db="EMBL/GenBank/DDBJ databases">
        <title>Interaction between co-microsymbionts with complementary sets of symbiotic genes in legume-rhizobium systems.</title>
        <authorList>
            <person name="Safronova V."/>
            <person name="Sazanova A."/>
            <person name="Afonin A."/>
            <person name="Chirak E."/>
        </authorList>
    </citation>
    <scope>NUCLEOTIDE SEQUENCE</scope>
    <source>
        <strain evidence="1">A18/3m</strain>
    </source>
</reference>
<keyword evidence="2" id="KW-1185">Reference proteome</keyword>
<evidence type="ECO:0000313" key="1">
    <source>
        <dbReference type="EMBL" id="UXN58681.1"/>
    </source>
</evidence>
<dbReference type="Proteomes" id="UP001061991">
    <property type="component" value="Plasmid p_unnamed1"/>
</dbReference>
<sequence>MLLQLQNIILEMIATGRPLEETLDCLCREVESLVPRMVCSVVAVDHQKRLRPLAGPTLPFAYSSALDGIEIGPFAGSCGTAAYYQEAVSATDIDTDFRWRDFKALVRPLGFKACWSSPILSAERVVGTFAFYYFDRRGPSELEKNIVGACVHLCSIAFERHERVKERQRLTYADALTGLGNRARFNAKLIEDLRRPFGILLADIDNLKMVNDTFGHSAGDDLIKVVAERVLSVTGSDRIFRLGGDEFAIVVDHQDGFDLKSEAFKVLSVLKQACSCNGHVVFPKITIGGATSELGDGPDDVRRKADIALYHGKEQNRGRFVEYHGDLGTALTRRFQAIRQVGQALADDRISPYYQPIIRLGSKELVGFEALCRITTTTGEIIDAVHFNEATTDAHVAAELTQCMMTRVAADIRRWLDMGLPFHRVAINLSASDFHTGNLKERLCEIFGGTGVPLQHIVLEITESVYLGQQEDFLAREIKSLRDLGLHVALDDFGTGFASLTHLMTVPVDIIKIDQTFVKRLVPGDPAIIITEGLLEITAGLGIDVIAEGIETSEQARQLHALGCEFGQGYFFSKALDWETATRLLRPTFRAAARSG</sequence>